<proteinExistence type="predicted"/>
<keyword evidence="1" id="KW-0472">Membrane</keyword>
<dbReference type="AlphaFoldDB" id="F4XVN3"/>
<feature type="transmembrane region" description="Helical" evidence="1">
    <location>
        <begin position="7"/>
        <end position="32"/>
    </location>
</feature>
<keyword evidence="1" id="KW-0812">Transmembrane</keyword>
<evidence type="ECO:0000313" key="2">
    <source>
        <dbReference type="EMBL" id="EGJ31296.1"/>
    </source>
</evidence>
<feature type="transmembrane region" description="Helical" evidence="1">
    <location>
        <begin position="219"/>
        <end position="239"/>
    </location>
</feature>
<accession>F4XVN3</accession>
<keyword evidence="1" id="KW-1133">Transmembrane helix</keyword>
<dbReference type="HOGENOM" id="CLU_1106172_0_0_3"/>
<protein>
    <submittedName>
        <fullName evidence="2">Uncharacterized protein</fullName>
    </submittedName>
</protein>
<dbReference type="eggNOG" id="ENOG502ZGI3">
    <property type="taxonomic scope" value="Bacteria"/>
</dbReference>
<keyword evidence="3" id="KW-1185">Reference proteome</keyword>
<gene>
    <name evidence="2" type="ORF">LYNGBM3L_41520</name>
</gene>
<dbReference type="Proteomes" id="UP000003959">
    <property type="component" value="Unassembled WGS sequence"/>
</dbReference>
<name>F4XVN3_9CYAN</name>
<evidence type="ECO:0000256" key="1">
    <source>
        <dbReference type="SAM" id="Phobius"/>
    </source>
</evidence>
<reference evidence="3" key="1">
    <citation type="journal article" date="2011" name="Proc. Natl. Acad. Sci. U.S.A.">
        <title>Genomic insights into the physiology and ecology of the marine filamentous cyanobacterium Lyngbya majuscula.</title>
        <authorList>
            <person name="Jones A.C."/>
            <person name="Monroe E.A."/>
            <person name="Podell S."/>
            <person name="Hess W.R."/>
            <person name="Klages S."/>
            <person name="Esquenazi E."/>
            <person name="Niessen S."/>
            <person name="Hoover H."/>
            <person name="Rothmann M."/>
            <person name="Lasken R.S."/>
            <person name="Yates J.R.III."/>
            <person name="Reinhardt R."/>
            <person name="Kube M."/>
            <person name="Burkart M.D."/>
            <person name="Allen E.E."/>
            <person name="Dorrestein P.C."/>
            <person name="Gerwick W.H."/>
            <person name="Gerwick L."/>
        </authorList>
    </citation>
    <scope>NUCLEOTIDE SEQUENCE [LARGE SCALE GENOMIC DNA]</scope>
    <source>
        <strain evidence="3">3L</strain>
    </source>
</reference>
<dbReference type="EMBL" id="GL890940">
    <property type="protein sequence ID" value="EGJ31296.1"/>
    <property type="molecule type" value="Genomic_DNA"/>
</dbReference>
<organism evidence="2 3">
    <name type="scientific">Moorena producens 3L</name>
    <dbReference type="NCBI Taxonomy" id="489825"/>
    <lineage>
        <taxon>Bacteria</taxon>
        <taxon>Bacillati</taxon>
        <taxon>Cyanobacteriota</taxon>
        <taxon>Cyanophyceae</taxon>
        <taxon>Coleofasciculales</taxon>
        <taxon>Coleofasciculaceae</taxon>
        <taxon>Moorena</taxon>
    </lineage>
</organism>
<dbReference type="RefSeq" id="WP_008187111.1">
    <property type="nucleotide sequence ID" value="NZ_GL890940.1"/>
</dbReference>
<sequence length="261" mass="28483">MARIRGIGLIIQALIPVIYLLVVILTLATIVLDINSLVGGPVQEIDSALVTISGKFEQTGNVIGSAIAPIGDLDKKLAKTVETIDSIPEEIELPTIPIPDAELPIKPKVKLSSRELNKPVVFVFDIPKIPKEPILKIPKVRVEIEKVPVALPDIPGVKVSVSGLKETKALLTKNVEIIGTLNKVIGILPNLEVIRDHYQRLIVGEQGLLVIIQKICRNLFIMIILLAGTVMLSLPWLVVKYIKWASPQVTAGWQLIRGVSQ</sequence>
<evidence type="ECO:0000313" key="3">
    <source>
        <dbReference type="Proteomes" id="UP000003959"/>
    </source>
</evidence>